<dbReference type="PANTHER" id="PTHR43777">
    <property type="entry name" value="MOLYBDENUM COFACTOR CYTIDYLYLTRANSFERASE"/>
    <property type="match status" value="1"/>
</dbReference>
<dbReference type="GO" id="GO:0016779">
    <property type="term" value="F:nucleotidyltransferase activity"/>
    <property type="evidence" value="ECO:0007669"/>
    <property type="project" value="UniProtKB-ARBA"/>
</dbReference>
<evidence type="ECO:0000313" key="2">
    <source>
        <dbReference type="EMBL" id="HHF53189.1"/>
    </source>
</evidence>
<dbReference type="PANTHER" id="PTHR43777:SF1">
    <property type="entry name" value="MOLYBDENUM COFACTOR CYTIDYLYLTRANSFERASE"/>
    <property type="match status" value="1"/>
</dbReference>
<reference evidence="2" key="1">
    <citation type="journal article" date="2020" name="mSystems">
        <title>Genome- and Community-Level Interaction Insights into Carbon Utilization and Element Cycling Functions of Hydrothermarchaeota in Hydrothermal Sediment.</title>
        <authorList>
            <person name="Zhou Z."/>
            <person name="Liu Y."/>
            <person name="Xu W."/>
            <person name="Pan J."/>
            <person name="Luo Z.H."/>
            <person name="Li M."/>
        </authorList>
    </citation>
    <scope>NUCLEOTIDE SEQUENCE [LARGE SCALE GENOMIC DNA]</scope>
    <source>
        <strain evidence="2">HyVt-96</strain>
    </source>
</reference>
<sequence length="191" mass="21841">MNIETIVLAAGLSERVGVFKMELPLGDKTLIEKTIEGPYQVSSRIIVVGGYKIERLREILSGYEKVEVVFNKNYKRGMFSSVKEGVKYVHAERFFILPGDCPLISENIYRALIEVDADIVIPAYKGKKGHPVLLRGSLKRSLLEEPDDSNLRNFIKKNRYAILEVPNDGIIIDVDTVEDYEKIRHRFEKKN</sequence>
<dbReference type="Gene3D" id="3.90.550.10">
    <property type="entry name" value="Spore Coat Polysaccharide Biosynthesis Protein SpsA, Chain A"/>
    <property type="match status" value="1"/>
</dbReference>
<dbReference type="SUPFAM" id="SSF53448">
    <property type="entry name" value="Nucleotide-diphospho-sugar transferases"/>
    <property type="match status" value="1"/>
</dbReference>
<name>A0A7V5LTZ3_UNCW3</name>
<dbReference type="Pfam" id="PF12804">
    <property type="entry name" value="NTP_transf_3"/>
    <property type="match status" value="1"/>
</dbReference>
<dbReference type="InterPro" id="IPR029044">
    <property type="entry name" value="Nucleotide-diphossugar_trans"/>
</dbReference>
<dbReference type="CDD" id="cd04182">
    <property type="entry name" value="GT_2_like_f"/>
    <property type="match status" value="1"/>
</dbReference>
<feature type="domain" description="MobA-like NTP transferase" evidence="1">
    <location>
        <begin position="6"/>
        <end position="158"/>
    </location>
</feature>
<evidence type="ECO:0000259" key="1">
    <source>
        <dbReference type="Pfam" id="PF12804"/>
    </source>
</evidence>
<organism evidence="2">
    <name type="scientific">candidate division WOR-3 bacterium</name>
    <dbReference type="NCBI Taxonomy" id="2052148"/>
    <lineage>
        <taxon>Bacteria</taxon>
        <taxon>Bacteria division WOR-3</taxon>
    </lineage>
</organism>
<gene>
    <name evidence="2" type="ORF">ENL43_02355</name>
</gene>
<dbReference type="EMBL" id="DRTX01000121">
    <property type="protein sequence ID" value="HHF53189.1"/>
    <property type="molecule type" value="Genomic_DNA"/>
</dbReference>
<protein>
    <submittedName>
        <fullName evidence="2">Nucleotidyltransferase family protein</fullName>
    </submittedName>
</protein>
<accession>A0A7V5LTZ3</accession>
<dbReference type="InterPro" id="IPR025877">
    <property type="entry name" value="MobA-like_NTP_Trfase"/>
</dbReference>
<proteinExistence type="predicted"/>
<comment type="caution">
    <text evidence="2">The sequence shown here is derived from an EMBL/GenBank/DDBJ whole genome shotgun (WGS) entry which is preliminary data.</text>
</comment>
<dbReference type="Proteomes" id="UP000886050">
    <property type="component" value="Unassembled WGS sequence"/>
</dbReference>
<dbReference type="AlphaFoldDB" id="A0A7V5LTZ3"/>